<comment type="subcellular location">
    <subcellularLocation>
        <location evidence="1">Cytoplasm</location>
        <location evidence="1">Cytoskeleton</location>
        <location evidence="1">Microtubule organizing center</location>
        <location evidence="1">Centrosome</location>
        <location evidence="1">Centriole</location>
    </subcellularLocation>
</comment>
<dbReference type="GO" id="GO:1903724">
    <property type="term" value="P:positive regulation of centriole elongation"/>
    <property type="evidence" value="ECO:0007669"/>
    <property type="project" value="TreeGrafter"/>
</dbReference>
<dbReference type="OrthoDB" id="8942190at2759"/>
<proteinExistence type="inferred from homology"/>
<evidence type="ECO:0000313" key="8">
    <source>
        <dbReference type="Proteomes" id="UP000838412"/>
    </source>
</evidence>
<evidence type="ECO:0000256" key="2">
    <source>
        <dbReference type="ARBA" id="ARBA00022490"/>
    </source>
</evidence>
<dbReference type="EMBL" id="OV696696">
    <property type="protein sequence ID" value="CAH1240243.1"/>
    <property type="molecule type" value="Genomic_DNA"/>
</dbReference>
<dbReference type="GO" id="GO:0045724">
    <property type="term" value="P:positive regulation of cilium assembly"/>
    <property type="evidence" value="ECO:0007669"/>
    <property type="project" value="TreeGrafter"/>
</dbReference>
<dbReference type="AlphaFoldDB" id="A0A8J9VIZ4"/>
<name>A0A8J9VIZ4_BRALA</name>
<dbReference type="GO" id="GO:0019902">
    <property type="term" value="F:phosphatase binding"/>
    <property type="evidence" value="ECO:0007669"/>
    <property type="project" value="InterPro"/>
</dbReference>
<protein>
    <submittedName>
        <fullName evidence="7">PPP1R35 protein</fullName>
    </submittedName>
</protein>
<dbReference type="InterPro" id="IPR033590">
    <property type="entry name" value="PPP1R35"/>
</dbReference>
<reference evidence="7" key="1">
    <citation type="submission" date="2022-01" db="EMBL/GenBank/DDBJ databases">
        <authorList>
            <person name="Braso-Vives M."/>
        </authorList>
    </citation>
    <scope>NUCLEOTIDE SEQUENCE</scope>
</reference>
<dbReference type="Proteomes" id="UP000838412">
    <property type="component" value="Chromosome 11"/>
</dbReference>
<keyword evidence="8" id="KW-1185">Reference proteome</keyword>
<dbReference type="Pfam" id="PF15503">
    <property type="entry name" value="PPP1R35_C"/>
    <property type="match status" value="1"/>
</dbReference>
<dbReference type="PANTHER" id="PTHR28625:SF1">
    <property type="entry name" value="PROTEIN PHOSPHATASE 1 REGULATORY SUBUNIT 35"/>
    <property type="match status" value="1"/>
</dbReference>
<gene>
    <name evidence="7" type="primary">PPP1R35</name>
    <name evidence="7" type="ORF">BLAG_LOCUS4262</name>
</gene>
<dbReference type="PANTHER" id="PTHR28625">
    <property type="entry name" value="PROTEIN PHOSPHATASE 1 REGULATORY SUBUNIT 35"/>
    <property type="match status" value="1"/>
</dbReference>
<evidence type="ECO:0000259" key="6">
    <source>
        <dbReference type="Pfam" id="PF15503"/>
    </source>
</evidence>
<organism evidence="7 8">
    <name type="scientific">Branchiostoma lanceolatum</name>
    <name type="common">Common lancelet</name>
    <name type="synonym">Amphioxus lanceolatum</name>
    <dbReference type="NCBI Taxonomy" id="7740"/>
    <lineage>
        <taxon>Eukaryota</taxon>
        <taxon>Metazoa</taxon>
        <taxon>Chordata</taxon>
        <taxon>Cephalochordata</taxon>
        <taxon>Leptocardii</taxon>
        <taxon>Amphioxiformes</taxon>
        <taxon>Branchiostomatidae</taxon>
        <taxon>Branchiostoma</taxon>
    </lineage>
</organism>
<accession>A0A8J9VIZ4</accession>
<comment type="similarity">
    <text evidence="4">Belongs to the PPP1R35 family.</text>
</comment>
<evidence type="ECO:0000256" key="4">
    <source>
        <dbReference type="ARBA" id="ARBA00029452"/>
    </source>
</evidence>
<keyword evidence="3" id="KW-0206">Cytoskeleton</keyword>
<dbReference type="InterPro" id="IPR029135">
    <property type="entry name" value="PPP1R35_C"/>
</dbReference>
<evidence type="ECO:0000256" key="3">
    <source>
        <dbReference type="ARBA" id="ARBA00023212"/>
    </source>
</evidence>
<dbReference type="GO" id="GO:0005814">
    <property type="term" value="C:centriole"/>
    <property type="evidence" value="ECO:0007669"/>
    <property type="project" value="UniProtKB-SubCell"/>
</dbReference>
<evidence type="ECO:0000256" key="5">
    <source>
        <dbReference type="SAM" id="MobiDB-lite"/>
    </source>
</evidence>
<sequence length="325" mass="36506">MASHIVCHGNEHLPRSFPPPLPSAKDHGIVSQLAKDHLLSQTEPKVQVQEADIIPTHNVPAPIPKPDFNLADPDLLVTPEKKDAKLKDIVSVRPKSYPYIVKEPRVERHMPGLRRVRFDVTDSVSEGSDQSEEDSEVTFQRTRVTKSAQPKVQVSRHRKAVQDRYVAGADAPEECVLARPEFNTTLALGKELQKLKFGEFDAKAAALEKLKTSEQAQEKVSEKSAEGVNVAPAEQKYRDLVSLDVPVQRVLEAAVEEKLSMVKDVRHEKPQVQEEPDIMDFFTDDLVFESADYSTTHIPPVTASLQTAPPHMTFDLYRHMQMWEG</sequence>
<evidence type="ECO:0000256" key="1">
    <source>
        <dbReference type="ARBA" id="ARBA00004114"/>
    </source>
</evidence>
<feature type="compositionally biased region" description="Polar residues" evidence="5">
    <location>
        <begin position="137"/>
        <end position="152"/>
    </location>
</feature>
<feature type="domain" description="Protein phosphatase 1 regulatory subunit 35 C-terminal" evidence="6">
    <location>
        <begin position="180"/>
        <end position="319"/>
    </location>
</feature>
<evidence type="ECO:0000313" key="7">
    <source>
        <dbReference type="EMBL" id="CAH1240243.1"/>
    </source>
</evidence>
<keyword evidence="2" id="KW-0963">Cytoplasm</keyword>
<feature type="region of interest" description="Disordered" evidence="5">
    <location>
        <begin position="121"/>
        <end position="156"/>
    </location>
</feature>